<evidence type="ECO:0000313" key="4">
    <source>
        <dbReference type="Proteomes" id="UP000184520"/>
    </source>
</evidence>
<keyword evidence="2" id="KW-0547">Nucleotide-binding</keyword>
<dbReference type="SUPFAM" id="SSF51905">
    <property type="entry name" value="FAD/NAD(P)-binding domain"/>
    <property type="match status" value="1"/>
</dbReference>
<evidence type="ECO:0000256" key="2">
    <source>
        <dbReference type="PIRSR" id="PIRSR011396-2"/>
    </source>
</evidence>
<gene>
    <name evidence="3" type="ORF">SAMN05216361_3765</name>
</gene>
<dbReference type="OrthoDB" id="7178350at2"/>
<dbReference type="STRING" id="634436.SAMN05216361_3765"/>
<dbReference type="InterPro" id="IPR036188">
    <property type="entry name" value="FAD/NAD-bd_sf"/>
</dbReference>
<dbReference type="PIRSF" id="PIRSF011396">
    <property type="entry name" value="Trp_halogenase"/>
    <property type="match status" value="1"/>
</dbReference>
<dbReference type="RefSeq" id="WP_073324707.1">
    <property type="nucleotide sequence ID" value="NZ_FQWD01000006.1"/>
</dbReference>
<organism evidence="3 4">
    <name type="scientific">Marisediminitalea aggregata</name>
    <dbReference type="NCBI Taxonomy" id="634436"/>
    <lineage>
        <taxon>Bacteria</taxon>
        <taxon>Pseudomonadati</taxon>
        <taxon>Pseudomonadota</taxon>
        <taxon>Gammaproteobacteria</taxon>
        <taxon>Alteromonadales</taxon>
        <taxon>Alteromonadaceae</taxon>
        <taxon>Marisediminitalea</taxon>
    </lineage>
</organism>
<dbReference type="PANTHER" id="PTHR43747:SF4">
    <property type="entry name" value="FLAVIN-DEPENDENT TRYPTOPHAN HALOGENASE"/>
    <property type="match status" value="1"/>
</dbReference>
<feature type="binding site" evidence="2">
    <location>
        <begin position="15"/>
        <end position="18"/>
    </location>
    <ligand>
        <name>FAD</name>
        <dbReference type="ChEBI" id="CHEBI:57692"/>
    </ligand>
</feature>
<dbReference type="InterPro" id="IPR006905">
    <property type="entry name" value="Flavin_halogenase"/>
</dbReference>
<accession>A0A1M5Q727</accession>
<dbReference type="GO" id="GO:0004497">
    <property type="term" value="F:monooxygenase activity"/>
    <property type="evidence" value="ECO:0007669"/>
    <property type="project" value="InterPro"/>
</dbReference>
<evidence type="ECO:0000313" key="3">
    <source>
        <dbReference type="EMBL" id="SHH09792.1"/>
    </source>
</evidence>
<reference evidence="4" key="1">
    <citation type="submission" date="2016-11" db="EMBL/GenBank/DDBJ databases">
        <authorList>
            <person name="Varghese N."/>
            <person name="Submissions S."/>
        </authorList>
    </citation>
    <scope>NUCLEOTIDE SEQUENCE [LARGE SCALE GENOMIC DNA]</scope>
    <source>
        <strain evidence="4">CGMCC 1.8995</strain>
    </source>
</reference>
<dbReference type="GO" id="GO:0000166">
    <property type="term" value="F:nucleotide binding"/>
    <property type="evidence" value="ECO:0007669"/>
    <property type="project" value="UniProtKB-KW"/>
</dbReference>
<dbReference type="PANTHER" id="PTHR43747">
    <property type="entry name" value="FAD-BINDING PROTEIN"/>
    <property type="match status" value="1"/>
</dbReference>
<keyword evidence="4" id="KW-1185">Reference proteome</keyword>
<dbReference type="AlphaFoldDB" id="A0A1M5Q727"/>
<protein>
    <submittedName>
        <fullName evidence="3">Tryptophan halogenase</fullName>
    </submittedName>
</protein>
<dbReference type="Gene3D" id="3.50.50.60">
    <property type="entry name" value="FAD/NAD(P)-binding domain"/>
    <property type="match status" value="1"/>
</dbReference>
<feature type="binding site" evidence="2">
    <location>
        <position position="85"/>
    </location>
    <ligand>
        <name>7-chloro-L-tryptophan</name>
        <dbReference type="ChEBI" id="CHEBI:58713"/>
    </ligand>
</feature>
<feature type="active site" evidence="1">
    <location>
        <position position="85"/>
    </location>
</feature>
<evidence type="ECO:0000256" key="1">
    <source>
        <dbReference type="PIRSR" id="PIRSR011396-1"/>
    </source>
</evidence>
<dbReference type="Pfam" id="PF04820">
    <property type="entry name" value="Trp_halogenase"/>
    <property type="match status" value="1"/>
</dbReference>
<keyword evidence="2" id="KW-0285">Flavoprotein</keyword>
<dbReference type="InterPro" id="IPR033856">
    <property type="entry name" value="Trp_halogen"/>
</dbReference>
<sequence length="515" mass="57742">MNTASKKTRVVIVGGGTAGWLTAGIIAARHPLLGENSNTELVLLESPDVKNLGVGEGTWPTMRDTLKQIGLSERAFLSCCDASFKQASKFAGWRQDPAQHYYHPFTAPAGYGLLSLADAWIEAGYPQDFESWVSAQGHACERQLSPKLPQLPEYAFTYNYGYHLNAGKFVALLQAHCTEKLGVTYRQGHVAHIVSHDSGAIKALQLEDGNTVEGDLFIDCSGFAAVLMGKHYQIPFVSQRGVLFNDTAIAAQVNHAEPQTPIASATVATAQTSGWIWDIALQHRRGIGHVFASEFCAVEDAEQTLRNYIANDPNLQQDDLTTRIIKFDPGHRKYFWHHNCVAIGVSAGFVEPLEATALVLIEKSAEWVAEQLPRSPSAMPVLAKRFNQLTNERWQEIIDFIKLHYVLSDRSDSAYWRAHQQHESWTDSLSEALQLWQSQPPGLYESSNRQELFSSASKQYVLFGMGFRAEQWQSCGRLALQQPLIERFRREVQQQVNRVNAQLLTNREYLQKLRK</sequence>
<keyword evidence="2" id="KW-0274">FAD</keyword>
<dbReference type="Proteomes" id="UP000184520">
    <property type="component" value="Unassembled WGS sequence"/>
</dbReference>
<proteinExistence type="predicted"/>
<feature type="binding site" evidence="2">
    <location>
        <position position="190"/>
    </location>
    <ligand>
        <name>FAD</name>
        <dbReference type="ChEBI" id="CHEBI:57692"/>
    </ligand>
</feature>
<dbReference type="InterPro" id="IPR050816">
    <property type="entry name" value="Flavin-dep_Halogenase_NPB"/>
</dbReference>
<feature type="binding site" evidence="2">
    <location>
        <position position="354"/>
    </location>
    <ligand>
        <name>L-tryptophan</name>
        <dbReference type="ChEBI" id="CHEBI:57912"/>
    </ligand>
</feature>
<dbReference type="EMBL" id="FQWD01000006">
    <property type="protein sequence ID" value="SHH09792.1"/>
    <property type="molecule type" value="Genomic_DNA"/>
</dbReference>
<name>A0A1M5Q727_9ALTE</name>